<evidence type="ECO:0000313" key="5">
    <source>
        <dbReference type="EMBL" id="GCE14270.1"/>
    </source>
</evidence>
<dbReference type="AlphaFoldDB" id="A0A402A582"/>
<dbReference type="GO" id="GO:0008270">
    <property type="term" value="F:zinc ion binding"/>
    <property type="evidence" value="ECO:0007669"/>
    <property type="project" value="UniProtKB-KW"/>
</dbReference>
<keyword evidence="6" id="KW-1185">Reference proteome</keyword>
<gene>
    <name evidence="4" type="ORF">KTT_40750</name>
    <name evidence="5" type="ORF">KTT_41290</name>
</gene>
<feature type="region of interest" description="Disordered" evidence="2">
    <location>
        <begin position="99"/>
        <end position="129"/>
    </location>
</feature>
<organism evidence="5 6">
    <name type="scientific">Tengunoibacter tsumagoiensis</name>
    <dbReference type="NCBI Taxonomy" id="2014871"/>
    <lineage>
        <taxon>Bacteria</taxon>
        <taxon>Bacillati</taxon>
        <taxon>Chloroflexota</taxon>
        <taxon>Ktedonobacteria</taxon>
        <taxon>Ktedonobacterales</taxon>
        <taxon>Dictyobacteraceae</taxon>
        <taxon>Tengunoibacter</taxon>
    </lineage>
</organism>
<evidence type="ECO:0000259" key="3">
    <source>
        <dbReference type="PROSITE" id="PS50966"/>
    </source>
</evidence>
<comment type="caution">
    <text evidence="5">The sequence shown here is derived from an EMBL/GenBank/DDBJ whole genome shotgun (WGS) entry which is preliminary data.</text>
</comment>
<accession>A0A402A582</accession>
<proteinExistence type="predicted"/>
<name>A0A402A582_9CHLR</name>
<evidence type="ECO:0000313" key="6">
    <source>
        <dbReference type="Proteomes" id="UP000287352"/>
    </source>
</evidence>
<dbReference type="EMBL" id="BIFR01000001">
    <property type="protein sequence ID" value="GCE14270.1"/>
    <property type="molecule type" value="Genomic_DNA"/>
</dbReference>
<dbReference type="EMBL" id="BIFR01000001">
    <property type="protein sequence ID" value="GCE14216.1"/>
    <property type="molecule type" value="Genomic_DNA"/>
</dbReference>
<keyword evidence="1" id="KW-0863">Zinc-finger</keyword>
<feature type="domain" description="SWIM-type" evidence="3">
    <location>
        <begin position="33"/>
        <end position="64"/>
    </location>
</feature>
<reference evidence="6" key="1">
    <citation type="submission" date="2018-12" db="EMBL/GenBank/DDBJ databases">
        <title>Tengunoibacter tsumagoiensis gen. nov., sp. nov., Dictyobacter kobayashii sp. nov., D. alpinus sp. nov., and D. joshuensis sp. nov. and description of Dictyobacteraceae fam. nov. within the order Ktedonobacterales isolated from Tengu-no-mugimeshi.</title>
        <authorList>
            <person name="Wang C.M."/>
            <person name="Zheng Y."/>
            <person name="Sakai Y."/>
            <person name="Toyoda A."/>
            <person name="Minakuchi Y."/>
            <person name="Abe K."/>
            <person name="Yokota A."/>
            <person name="Yabe S."/>
        </authorList>
    </citation>
    <scope>NUCLEOTIDE SEQUENCE [LARGE SCALE GENOMIC DNA]</scope>
    <source>
        <strain evidence="6">Uno3</strain>
    </source>
</reference>
<sequence length="129" mass="14098">MVVQGTNGAEVHLRFGDVFYLIRSASLGDNMFYVVLADARGAKKCSCPARKPCKHEIKVSDLVAARPSEQRAISSLPTLLPTLTPRQQERIDLLIDVYPDGPSSDPRQAASSIEERGSLNGSRAFSILR</sequence>
<evidence type="ECO:0000256" key="1">
    <source>
        <dbReference type="PROSITE-ProRule" id="PRU00325"/>
    </source>
</evidence>
<protein>
    <recommendedName>
        <fullName evidence="3">SWIM-type domain-containing protein</fullName>
    </recommendedName>
</protein>
<reference evidence="5" key="2">
    <citation type="journal article" date="2019" name="Int. J. Syst. Evol. Microbiol.">
        <title>Tengunoibacter tsumagoiensis gen. nov., sp. nov., Dictyobacter kobayashii sp. nov., Dictyobacter alpinus sp. nov., and description of Dictyobacteraceae fam. nov. within the order Ktedonobacterales isolated from Tengu-no-mugimeshi, a soil-like granular mass of micro-organisms, and emended descriptions of the genera Ktedonobacter and Dictyobacter.</title>
        <authorList>
            <person name="Wang C."/>
            <person name="Zheng Y."/>
            <person name="Sakai Y."/>
            <person name="Toyoda A."/>
            <person name="Minakuchi Y."/>
            <person name="Abe K."/>
            <person name="Yokota A."/>
            <person name="Yabe S."/>
        </authorList>
    </citation>
    <scope>NUCLEOTIDE SEQUENCE</scope>
    <source>
        <strain evidence="5">Uno3</strain>
    </source>
</reference>
<keyword evidence="1" id="KW-0862">Zinc</keyword>
<dbReference type="PROSITE" id="PS50966">
    <property type="entry name" value="ZF_SWIM"/>
    <property type="match status" value="1"/>
</dbReference>
<keyword evidence="1" id="KW-0479">Metal-binding</keyword>
<dbReference type="Proteomes" id="UP000287352">
    <property type="component" value="Unassembled WGS sequence"/>
</dbReference>
<evidence type="ECO:0000313" key="4">
    <source>
        <dbReference type="EMBL" id="GCE14216.1"/>
    </source>
</evidence>
<evidence type="ECO:0000256" key="2">
    <source>
        <dbReference type="SAM" id="MobiDB-lite"/>
    </source>
</evidence>
<dbReference type="InterPro" id="IPR007527">
    <property type="entry name" value="Znf_SWIM"/>
</dbReference>